<accession>A0A7Y3RNU7</accession>
<dbReference type="PRINTS" id="PR00455">
    <property type="entry name" value="HTHTETR"/>
</dbReference>
<dbReference type="AlphaFoldDB" id="A0A7Y3RNU7"/>
<dbReference type="Pfam" id="PF13305">
    <property type="entry name" value="TetR_C_33"/>
    <property type="match status" value="1"/>
</dbReference>
<evidence type="ECO:0000256" key="1">
    <source>
        <dbReference type="ARBA" id="ARBA00023015"/>
    </source>
</evidence>
<organism evidence="6 7">
    <name type="scientific">Parvularcula mediterranea</name>
    <dbReference type="NCBI Taxonomy" id="2732508"/>
    <lineage>
        <taxon>Bacteria</taxon>
        <taxon>Pseudomonadati</taxon>
        <taxon>Pseudomonadota</taxon>
        <taxon>Alphaproteobacteria</taxon>
        <taxon>Parvularculales</taxon>
        <taxon>Parvularculaceae</taxon>
        <taxon>Parvularcula</taxon>
    </lineage>
</organism>
<dbReference type="InterPro" id="IPR009057">
    <property type="entry name" value="Homeodomain-like_sf"/>
</dbReference>
<dbReference type="InterPro" id="IPR001647">
    <property type="entry name" value="HTH_TetR"/>
</dbReference>
<proteinExistence type="predicted"/>
<dbReference type="GO" id="GO:0000976">
    <property type="term" value="F:transcription cis-regulatory region binding"/>
    <property type="evidence" value="ECO:0007669"/>
    <property type="project" value="TreeGrafter"/>
</dbReference>
<comment type="caution">
    <text evidence="6">The sequence shown here is derived from an EMBL/GenBank/DDBJ whole genome shotgun (WGS) entry which is preliminary data.</text>
</comment>
<sequence>MPSAAKNKANGYHHGDLRAALIDAAMVIVEKDGASALSLRGVAKAIEVSPAAPYHHFKDKQKLMAAIVEAGLKKFNQALETAANEADCPHKQLRDLGAAYVVFAAENPKLFELIQTPDFAGSTAPEGLVAERSKNFNILFETIRVCMPSASERQLRTACAAAWGLVHGIAVLAIDQRLNAVLPHEDLGRTTTELIEQINFAKAIGSGFQ</sequence>
<dbReference type="PANTHER" id="PTHR30055">
    <property type="entry name" value="HTH-TYPE TRANSCRIPTIONAL REGULATOR RUTR"/>
    <property type="match status" value="1"/>
</dbReference>
<evidence type="ECO:0000256" key="4">
    <source>
        <dbReference type="PROSITE-ProRule" id="PRU00335"/>
    </source>
</evidence>
<dbReference type="InterPro" id="IPR050109">
    <property type="entry name" value="HTH-type_TetR-like_transc_reg"/>
</dbReference>
<dbReference type="PANTHER" id="PTHR30055:SF220">
    <property type="entry name" value="TETR-FAMILY REGULATORY PROTEIN"/>
    <property type="match status" value="1"/>
</dbReference>
<dbReference type="Gene3D" id="1.10.357.10">
    <property type="entry name" value="Tetracycline Repressor, domain 2"/>
    <property type="match status" value="1"/>
</dbReference>
<dbReference type="EMBL" id="JABFCX010000003">
    <property type="protein sequence ID" value="NNU17518.1"/>
    <property type="molecule type" value="Genomic_DNA"/>
</dbReference>
<keyword evidence="2 4" id="KW-0238">DNA-binding</keyword>
<keyword evidence="3" id="KW-0804">Transcription</keyword>
<reference evidence="6 7" key="1">
    <citation type="submission" date="2020-05" db="EMBL/GenBank/DDBJ databases">
        <title>Parvularcula mediterraneae sp. nov., isolated from polypropylene straw from shallow seawater of the seashore of Laganas in Zakynthos island, Greece.</title>
        <authorList>
            <person name="Szabo I."/>
            <person name="Al-Omari J."/>
            <person name="Rado J."/>
            <person name="Szerdahelyi G.S."/>
        </authorList>
    </citation>
    <scope>NUCLEOTIDE SEQUENCE [LARGE SCALE GENOMIC DNA]</scope>
    <source>
        <strain evidence="6 7">ZS-1/3</strain>
    </source>
</reference>
<evidence type="ECO:0000256" key="3">
    <source>
        <dbReference type="ARBA" id="ARBA00023163"/>
    </source>
</evidence>
<evidence type="ECO:0000259" key="5">
    <source>
        <dbReference type="PROSITE" id="PS50977"/>
    </source>
</evidence>
<keyword evidence="1" id="KW-0805">Transcription regulation</keyword>
<dbReference type="InterPro" id="IPR036271">
    <property type="entry name" value="Tet_transcr_reg_TetR-rel_C_sf"/>
</dbReference>
<feature type="domain" description="HTH tetR-type" evidence="5">
    <location>
        <begin position="15"/>
        <end position="75"/>
    </location>
</feature>
<feature type="DNA-binding region" description="H-T-H motif" evidence="4">
    <location>
        <begin position="38"/>
        <end position="57"/>
    </location>
</feature>
<gene>
    <name evidence="6" type="ORF">HK107_14390</name>
</gene>
<evidence type="ECO:0000256" key="2">
    <source>
        <dbReference type="ARBA" id="ARBA00023125"/>
    </source>
</evidence>
<dbReference type="GO" id="GO:0003700">
    <property type="term" value="F:DNA-binding transcription factor activity"/>
    <property type="evidence" value="ECO:0007669"/>
    <property type="project" value="TreeGrafter"/>
</dbReference>
<evidence type="ECO:0000313" key="7">
    <source>
        <dbReference type="Proteomes" id="UP000536835"/>
    </source>
</evidence>
<dbReference type="SUPFAM" id="SSF46689">
    <property type="entry name" value="Homeodomain-like"/>
    <property type="match status" value="1"/>
</dbReference>
<dbReference type="Proteomes" id="UP000536835">
    <property type="component" value="Unassembled WGS sequence"/>
</dbReference>
<dbReference type="Pfam" id="PF00440">
    <property type="entry name" value="TetR_N"/>
    <property type="match status" value="1"/>
</dbReference>
<evidence type="ECO:0000313" key="6">
    <source>
        <dbReference type="EMBL" id="NNU17518.1"/>
    </source>
</evidence>
<keyword evidence="7" id="KW-1185">Reference proteome</keyword>
<dbReference type="SUPFAM" id="SSF48498">
    <property type="entry name" value="Tetracyclin repressor-like, C-terminal domain"/>
    <property type="match status" value="1"/>
</dbReference>
<dbReference type="RefSeq" id="WP_173201012.1">
    <property type="nucleotide sequence ID" value="NZ_JABFCX010000003.1"/>
</dbReference>
<dbReference type="PROSITE" id="PS50977">
    <property type="entry name" value="HTH_TETR_2"/>
    <property type="match status" value="1"/>
</dbReference>
<protein>
    <submittedName>
        <fullName evidence="6">TetR/AcrR family transcriptional regulator</fullName>
    </submittedName>
</protein>
<name>A0A7Y3RNU7_9PROT</name>
<dbReference type="InterPro" id="IPR025996">
    <property type="entry name" value="MT1864/Rv1816-like_C"/>
</dbReference>